<dbReference type="SUPFAM" id="SSF50156">
    <property type="entry name" value="PDZ domain-like"/>
    <property type="match status" value="1"/>
</dbReference>
<evidence type="ECO:0000256" key="1">
    <source>
        <dbReference type="SAM" id="SignalP"/>
    </source>
</evidence>
<keyword evidence="2" id="KW-0378">Hydrolase</keyword>
<feature type="signal peptide" evidence="1">
    <location>
        <begin position="1"/>
        <end position="24"/>
    </location>
</feature>
<organism evidence="2 3">
    <name type="scientific">Paraburkholderia megapolitana</name>
    <dbReference type="NCBI Taxonomy" id="420953"/>
    <lineage>
        <taxon>Bacteria</taxon>
        <taxon>Pseudomonadati</taxon>
        <taxon>Pseudomonadota</taxon>
        <taxon>Betaproteobacteria</taxon>
        <taxon>Burkholderiales</taxon>
        <taxon>Burkholderiaceae</taxon>
        <taxon>Paraburkholderia</taxon>
    </lineage>
</organism>
<dbReference type="InterPro" id="IPR021109">
    <property type="entry name" value="Peptidase_aspartic_dom_sf"/>
</dbReference>
<dbReference type="Gene3D" id="2.30.42.10">
    <property type="match status" value="1"/>
</dbReference>
<keyword evidence="1" id="KW-0732">Signal</keyword>
<dbReference type="Gene3D" id="2.40.70.10">
    <property type="entry name" value="Acid Proteases"/>
    <property type="match status" value="2"/>
</dbReference>
<name>A0A1I3EKU6_9BURK</name>
<dbReference type="PROSITE" id="PS00141">
    <property type="entry name" value="ASP_PROTEASE"/>
    <property type="match status" value="1"/>
</dbReference>
<feature type="chain" id="PRO_5011635643" evidence="1">
    <location>
        <begin position="25"/>
        <end position="402"/>
    </location>
</feature>
<sequence length="402" mass="42294">MTNMRVARPTLLALLFLCSTAARSATTADSPHSAILPLSIIDNRPFVGVTVDAKGPFQFILDTGSSSSTVSAALAESLKLSAVNTGTGTGAGEHALSFPVVHLDDLSVGPFSIGALDAPAMDTNALSQALGFQHFEGVLGVEIFQQHVLTLDAARQQLVIENEAQFKPPADAIKVPFSLDENQMPLVEATVAGTTGLFQIDTGDRFSLTLFNAFWQAHALNEKMGHTVEAMTGYGGGGPIRGLVGRPTAFSIGGLALPAPVTRLSLQKSGAFTQTDRAGNIGMGVLKRFRVSFDYGRHVMWLSKGPEFAASDRYDRSGMWLGLSAKDGLQVLDVVADSPASAAGVRSGDLIERVGPLKADASTLSKIRAMLQAPNVPSVAVVYRHADAVTETHVALTDLISP</sequence>
<evidence type="ECO:0000313" key="2">
    <source>
        <dbReference type="EMBL" id="SFH99604.1"/>
    </source>
</evidence>
<protein>
    <submittedName>
        <fullName evidence="2">Aspartyl protease</fullName>
    </submittedName>
</protein>
<evidence type="ECO:0000313" key="3">
    <source>
        <dbReference type="Proteomes" id="UP000199548"/>
    </source>
</evidence>
<dbReference type="STRING" id="420953.SAMN05192543_101938"/>
<dbReference type="InterPro" id="IPR034122">
    <property type="entry name" value="Retropepsin-like_bacterial"/>
</dbReference>
<keyword evidence="2" id="KW-0645">Protease</keyword>
<dbReference type="SUPFAM" id="SSF50630">
    <property type="entry name" value="Acid proteases"/>
    <property type="match status" value="1"/>
</dbReference>
<dbReference type="Proteomes" id="UP000199548">
    <property type="component" value="Unassembled WGS sequence"/>
</dbReference>
<dbReference type="InterPro" id="IPR001969">
    <property type="entry name" value="Aspartic_peptidase_AS"/>
</dbReference>
<gene>
    <name evidence="2" type="ORF">SAMN05192543_101938</name>
</gene>
<accession>A0A1I3EKU6</accession>
<dbReference type="InterPro" id="IPR036034">
    <property type="entry name" value="PDZ_sf"/>
</dbReference>
<dbReference type="CDD" id="cd05483">
    <property type="entry name" value="retropepsin_like_bacteria"/>
    <property type="match status" value="1"/>
</dbReference>
<dbReference type="GO" id="GO:0004190">
    <property type="term" value="F:aspartic-type endopeptidase activity"/>
    <property type="evidence" value="ECO:0007669"/>
    <property type="project" value="InterPro"/>
</dbReference>
<dbReference type="EMBL" id="FOQU01000001">
    <property type="protein sequence ID" value="SFH99604.1"/>
    <property type="molecule type" value="Genomic_DNA"/>
</dbReference>
<proteinExistence type="predicted"/>
<dbReference type="Pfam" id="PF13650">
    <property type="entry name" value="Asp_protease_2"/>
    <property type="match status" value="1"/>
</dbReference>
<dbReference type="GO" id="GO:0006508">
    <property type="term" value="P:proteolysis"/>
    <property type="evidence" value="ECO:0007669"/>
    <property type="project" value="UniProtKB-KW"/>
</dbReference>
<keyword evidence="3" id="KW-1185">Reference proteome</keyword>
<reference evidence="2 3" key="1">
    <citation type="submission" date="2016-10" db="EMBL/GenBank/DDBJ databases">
        <authorList>
            <person name="de Groot N.N."/>
        </authorList>
    </citation>
    <scope>NUCLEOTIDE SEQUENCE [LARGE SCALE GENOMIC DNA]</scope>
    <source>
        <strain evidence="2 3">LMG 23650</strain>
    </source>
</reference>
<dbReference type="AlphaFoldDB" id="A0A1I3EKU6"/>